<accession>A0ABT4ZEZ4</accession>
<feature type="transmembrane region" description="Helical" evidence="1">
    <location>
        <begin position="114"/>
        <end position="135"/>
    </location>
</feature>
<dbReference type="Pfam" id="PF03729">
    <property type="entry name" value="DUF308"/>
    <property type="match status" value="1"/>
</dbReference>
<comment type="caution">
    <text evidence="2">The sequence shown here is derived from an EMBL/GenBank/DDBJ whole genome shotgun (WGS) entry which is preliminary data.</text>
</comment>
<dbReference type="PANTHER" id="PTHR34989:SF1">
    <property type="entry name" value="PROTEIN HDED"/>
    <property type="match status" value="1"/>
</dbReference>
<keyword evidence="1" id="KW-0812">Transmembrane</keyword>
<gene>
    <name evidence="2" type="ORF">PAF17_07000</name>
</gene>
<proteinExistence type="predicted"/>
<feature type="transmembrane region" description="Helical" evidence="1">
    <location>
        <begin position="5"/>
        <end position="23"/>
    </location>
</feature>
<evidence type="ECO:0000313" key="3">
    <source>
        <dbReference type="Proteomes" id="UP001165641"/>
    </source>
</evidence>
<evidence type="ECO:0000313" key="2">
    <source>
        <dbReference type="EMBL" id="MDB6177255.1"/>
    </source>
</evidence>
<feature type="transmembrane region" description="Helical" evidence="1">
    <location>
        <begin position="85"/>
        <end position="102"/>
    </location>
</feature>
<feature type="transmembrane region" description="Helical" evidence="1">
    <location>
        <begin position="61"/>
        <end position="79"/>
    </location>
</feature>
<dbReference type="Proteomes" id="UP001165641">
    <property type="component" value="Unassembled WGS sequence"/>
</dbReference>
<organism evidence="2 3">
    <name type="scientific">Paracoccus onchidii</name>
    <dbReference type="NCBI Taxonomy" id="3017813"/>
    <lineage>
        <taxon>Bacteria</taxon>
        <taxon>Pseudomonadati</taxon>
        <taxon>Pseudomonadota</taxon>
        <taxon>Alphaproteobacteria</taxon>
        <taxon>Rhodobacterales</taxon>
        <taxon>Paracoccaceae</taxon>
        <taxon>Paracoccus</taxon>
    </lineage>
</organism>
<sequence length="171" mass="17671">MNSKFLWIAMGVVSIAAGLLALMNPLAATLTAEQLAGWSFLFIGVLQLIAAFRAPGWDGRLWAILLGLAFALLGFMLLAKPLAGIISLTILVASLFLVSGLFKVVMSFSLRGSGAFWLVLVSGAVSVALAVMIFANFPAAAATILGVLLAIELISSGMSMIALSGTRAAAD</sequence>
<keyword evidence="1" id="KW-0472">Membrane</keyword>
<protein>
    <submittedName>
        <fullName evidence="2">DUF308 domain-containing protein</fullName>
    </submittedName>
</protein>
<feature type="transmembrane region" description="Helical" evidence="1">
    <location>
        <begin position="35"/>
        <end position="54"/>
    </location>
</feature>
<evidence type="ECO:0000256" key="1">
    <source>
        <dbReference type="SAM" id="Phobius"/>
    </source>
</evidence>
<dbReference type="InterPro" id="IPR052712">
    <property type="entry name" value="Acid_resist_chaperone_HdeD"/>
</dbReference>
<keyword evidence="1" id="KW-1133">Transmembrane helix</keyword>
<dbReference type="InterPro" id="IPR005325">
    <property type="entry name" value="DUF308_memb"/>
</dbReference>
<name>A0ABT4ZEZ4_9RHOB</name>
<dbReference type="RefSeq" id="WP_271888381.1">
    <property type="nucleotide sequence ID" value="NZ_JAQBIE010000007.1"/>
</dbReference>
<feature type="transmembrane region" description="Helical" evidence="1">
    <location>
        <begin position="141"/>
        <end position="163"/>
    </location>
</feature>
<dbReference type="PANTHER" id="PTHR34989">
    <property type="entry name" value="PROTEIN HDED"/>
    <property type="match status" value="1"/>
</dbReference>
<keyword evidence="3" id="KW-1185">Reference proteome</keyword>
<dbReference type="EMBL" id="JAQBIE010000007">
    <property type="protein sequence ID" value="MDB6177255.1"/>
    <property type="molecule type" value="Genomic_DNA"/>
</dbReference>
<reference evidence="2" key="1">
    <citation type="submission" date="2022-12" db="EMBL/GenBank/DDBJ databases">
        <title>Paracoccus onchidii sp. nov., isolated from a marine invertebrate from the South China Sea.</title>
        <authorList>
            <person name="Xu S."/>
            <person name="Liu Z."/>
            <person name="Xu Y."/>
        </authorList>
    </citation>
    <scope>NUCLEOTIDE SEQUENCE</scope>
    <source>
        <strain evidence="2">Z330</strain>
    </source>
</reference>